<accession>A0A3B4A7U7</accession>
<proteinExistence type="predicted"/>
<evidence type="ECO:0000313" key="1">
    <source>
        <dbReference type="Ensembl" id="ENSPMGP00000013123.1"/>
    </source>
</evidence>
<dbReference type="Gene3D" id="1.10.287.10">
    <property type="entry name" value="S15/NS1, RNA-binding"/>
    <property type="match status" value="1"/>
</dbReference>
<organism evidence="1 2">
    <name type="scientific">Periophthalmus magnuspinnatus</name>
    <dbReference type="NCBI Taxonomy" id="409849"/>
    <lineage>
        <taxon>Eukaryota</taxon>
        <taxon>Metazoa</taxon>
        <taxon>Chordata</taxon>
        <taxon>Craniata</taxon>
        <taxon>Vertebrata</taxon>
        <taxon>Euteleostomi</taxon>
        <taxon>Actinopterygii</taxon>
        <taxon>Neopterygii</taxon>
        <taxon>Teleostei</taxon>
        <taxon>Neoteleostei</taxon>
        <taxon>Acanthomorphata</taxon>
        <taxon>Gobiaria</taxon>
        <taxon>Gobiiformes</taxon>
        <taxon>Gobioidei</taxon>
        <taxon>Gobiidae</taxon>
        <taxon>Oxudercinae</taxon>
        <taxon>Periophthalmus</taxon>
    </lineage>
</organism>
<dbReference type="AlphaFoldDB" id="A0A3B4A7U7"/>
<protein>
    <submittedName>
        <fullName evidence="1">Uncharacterized protein</fullName>
    </submittedName>
</protein>
<sequence>MADCDGEGAQTPLQLYERLTAQGDQVRALKTAKAEKVRNMLCHAQGLQPEPGVMCHCTNSQQICKL</sequence>
<dbReference type="Ensembl" id="ENSPMGT00000014003.1">
    <property type="protein sequence ID" value="ENSPMGP00000013123.1"/>
    <property type="gene ID" value="ENSPMGG00000010819.1"/>
</dbReference>
<dbReference type="SUPFAM" id="SSF47060">
    <property type="entry name" value="S15/NS1 RNA-binding domain"/>
    <property type="match status" value="1"/>
</dbReference>
<name>A0A3B4A7U7_9GOBI</name>
<keyword evidence="2" id="KW-1185">Reference proteome</keyword>
<dbReference type="Proteomes" id="UP000261520">
    <property type="component" value="Unplaced"/>
</dbReference>
<reference evidence="1" key="2">
    <citation type="submission" date="2025-09" db="UniProtKB">
        <authorList>
            <consortium name="Ensembl"/>
        </authorList>
    </citation>
    <scope>IDENTIFICATION</scope>
</reference>
<evidence type="ECO:0000313" key="2">
    <source>
        <dbReference type="Proteomes" id="UP000261520"/>
    </source>
</evidence>
<reference evidence="1" key="1">
    <citation type="submission" date="2025-08" db="UniProtKB">
        <authorList>
            <consortium name="Ensembl"/>
        </authorList>
    </citation>
    <scope>IDENTIFICATION</scope>
</reference>
<dbReference type="InterPro" id="IPR009068">
    <property type="entry name" value="uS15_NS1_RNA-bd_sf"/>
</dbReference>